<evidence type="ECO:0000313" key="3">
    <source>
        <dbReference type="Proteomes" id="UP000630097"/>
    </source>
</evidence>
<dbReference type="AlphaFoldDB" id="A0A8J3PQ02"/>
<comment type="caution">
    <text evidence="2">The sequence shown here is derived from an EMBL/GenBank/DDBJ whole genome shotgun (WGS) entry which is preliminary data.</text>
</comment>
<feature type="region of interest" description="Disordered" evidence="1">
    <location>
        <begin position="127"/>
        <end position="192"/>
    </location>
</feature>
<dbReference type="RefSeq" id="WP_203881721.1">
    <property type="nucleotide sequence ID" value="NZ_BAABHH010000006.1"/>
</dbReference>
<gene>
    <name evidence="2" type="ORF">Pka01_13380</name>
</gene>
<feature type="compositionally biased region" description="Pro residues" evidence="1">
    <location>
        <begin position="176"/>
        <end position="186"/>
    </location>
</feature>
<proteinExistence type="predicted"/>
<accession>A0A8J3PQ02</accession>
<dbReference type="EMBL" id="BONV01000004">
    <property type="protein sequence ID" value="GIG78211.1"/>
    <property type="molecule type" value="Genomic_DNA"/>
</dbReference>
<reference evidence="2 3" key="1">
    <citation type="submission" date="2021-01" db="EMBL/GenBank/DDBJ databases">
        <title>Whole genome shotgun sequence of Planotetraspora kaengkrachanensis NBRC 104272.</title>
        <authorList>
            <person name="Komaki H."/>
            <person name="Tamura T."/>
        </authorList>
    </citation>
    <scope>NUCLEOTIDE SEQUENCE [LARGE SCALE GENOMIC DNA]</scope>
    <source>
        <strain evidence="2 3">NBRC 104272</strain>
    </source>
</reference>
<name>A0A8J3PQ02_9ACTN</name>
<organism evidence="2 3">
    <name type="scientific">Planotetraspora kaengkrachanensis</name>
    <dbReference type="NCBI Taxonomy" id="575193"/>
    <lineage>
        <taxon>Bacteria</taxon>
        <taxon>Bacillati</taxon>
        <taxon>Actinomycetota</taxon>
        <taxon>Actinomycetes</taxon>
        <taxon>Streptosporangiales</taxon>
        <taxon>Streptosporangiaceae</taxon>
        <taxon>Planotetraspora</taxon>
    </lineage>
</organism>
<evidence type="ECO:0000256" key="1">
    <source>
        <dbReference type="SAM" id="MobiDB-lite"/>
    </source>
</evidence>
<feature type="compositionally biased region" description="Low complexity" evidence="1">
    <location>
        <begin position="166"/>
        <end position="175"/>
    </location>
</feature>
<sequence length="288" mass="32668">MECLAAVSNIFTDSVRVYALPDRPIDEAEAQSITRQLLGPYGSYHVPVSIRCAPAGQYVDIQYGGGKSPDIVDFCEEQVGHRYLTIWGRHYNEGGLQQDEIWSEDVNEGPRRFCRYGFDEVRVIATGERPPVGEEEPWQRGSDGSWRLPVAGSYRTGNDRSADVGPSATLATEPSAPTPSALPTPTTPNYHGDALTSIDPPWLEPLADMHPGATLIEYRWRGRLVHRAREDDDDGWGLDWQHRGADDWDNCLDPDFLRFTGETDLLVAEEVYRRDEHDWQEYVRRYTR</sequence>
<protein>
    <submittedName>
        <fullName evidence="2">Uncharacterized protein</fullName>
    </submittedName>
</protein>
<keyword evidence="3" id="KW-1185">Reference proteome</keyword>
<dbReference type="Proteomes" id="UP000630097">
    <property type="component" value="Unassembled WGS sequence"/>
</dbReference>
<evidence type="ECO:0000313" key="2">
    <source>
        <dbReference type="EMBL" id="GIG78211.1"/>
    </source>
</evidence>